<feature type="region of interest" description="Disordered" evidence="1">
    <location>
        <begin position="562"/>
        <end position="603"/>
    </location>
</feature>
<dbReference type="OrthoDB" id="3798168at2"/>
<evidence type="ECO:0000313" key="3">
    <source>
        <dbReference type="Proteomes" id="UP000295146"/>
    </source>
</evidence>
<accession>A0A4R8BVG6</accession>
<keyword evidence="3" id="KW-1185">Reference proteome</keyword>
<evidence type="ECO:0000256" key="1">
    <source>
        <dbReference type="SAM" id="MobiDB-lite"/>
    </source>
</evidence>
<organism evidence="2 3">
    <name type="scientific">Kribbella pratensis</name>
    <dbReference type="NCBI Taxonomy" id="2512112"/>
    <lineage>
        <taxon>Bacteria</taxon>
        <taxon>Bacillati</taxon>
        <taxon>Actinomycetota</taxon>
        <taxon>Actinomycetes</taxon>
        <taxon>Propionibacteriales</taxon>
        <taxon>Kribbellaceae</taxon>
        <taxon>Kribbella</taxon>
    </lineage>
</organism>
<reference evidence="2 3" key="1">
    <citation type="submission" date="2019-03" db="EMBL/GenBank/DDBJ databases">
        <title>Genomic Encyclopedia of Type Strains, Phase III (KMG-III): the genomes of soil and plant-associated and newly described type strains.</title>
        <authorList>
            <person name="Whitman W."/>
        </authorList>
    </citation>
    <scope>NUCLEOTIDE SEQUENCE [LARGE SCALE GENOMIC DNA]</scope>
    <source>
        <strain evidence="2 3">VKM Ac-2573</strain>
    </source>
</reference>
<comment type="caution">
    <text evidence="2">The sequence shown here is derived from an EMBL/GenBank/DDBJ whole genome shotgun (WGS) entry which is preliminary data.</text>
</comment>
<evidence type="ECO:0000313" key="2">
    <source>
        <dbReference type="EMBL" id="TDW65782.1"/>
    </source>
</evidence>
<dbReference type="AlphaFoldDB" id="A0A4R8BVG6"/>
<dbReference type="RefSeq" id="WP_134107210.1">
    <property type="nucleotide sequence ID" value="NZ_SODP01000003.1"/>
</dbReference>
<gene>
    <name evidence="2" type="ORF">EV653_5797</name>
</gene>
<proteinExistence type="predicted"/>
<protein>
    <submittedName>
        <fullName evidence="2">Uncharacterized protein</fullName>
    </submittedName>
</protein>
<dbReference type="EMBL" id="SODP01000003">
    <property type="protein sequence ID" value="TDW65782.1"/>
    <property type="molecule type" value="Genomic_DNA"/>
</dbReference>
<sequence length="603" mass="65322">MPDGYQKIDGRFSRADQQAFDWAYQLTVALGHTRYDTFDLYARSDWEDNRNAVRPDGSIVLGARTAYWIGVSGHRMFDAHYLGQYEPTREEAENVRQALDDFITVYLEKVDPPEPATTPGLQALDSGLRDAVVVPKVIDGSRIDGAFPEIRDVQGRQPYLETATRTLTERLGNHLGMQPGELEDMLVRTPPAQRFEALADAVVENDPLQRRLPDGSSRTPPQDHVDRLKANLRNELDDIFQQCGEPGRQLDPGAERFGRQAATSLLQHCAQARDAIDTEQPGYQQVASLMSVVQTDLALGRASVGQGRDSDAQVLQLKLNTDYWNGALHTSGLPDGALGYAGTDRSLTFDQEKVIDVLANADATQPPSPELRDAVDVVATQAARLCNPVAPGAVPNDPAGQAFEDQLCRDFVGQEQTRLFTALGFSGDQAQPDRTATAQVMATLTEAAARRQGLEPHEITARLLTAPSNERIQRAAALSLGEPGTIVDRDRWAEATETLAGSIEATVARAAEADRTGQTKLHAWNRATAGERLSHQLSSAIEKAGQPVRQADISGDEALLRSVAAATSGQSRPGGDRAGGADPAARRGPQTDNGKAGQRFTGR</sequence>
<name>A0A4R8BVG6_9ACTN</name>
<dbReference type="Proteomes" id="UP000295146">
    <property type="component" value="Unassembled WGS sequence"/>
</dbReference>